<evidence type="ECO:0000313" key="4">
    <source>
        <dbReference type="Proteomes" id="UP001642484"/>
    </source>
</evidence>
<evidence type="ECO:0000259" key="2">
    <source>
        <dbReference type="PROSITE" id="PS51898"/>
    </source>
</evidence>
<gene>
    <name evidence="3" type="ORF">CCMP2556_LOCUS13189</name>
</gene>
<dbReference type="SUPFAM" id="SSF51197">
    <property type="entry name" value="Clavaminate synthase-like"/>
    <property type="match status" value="1"/>
</dbReference>
<dbReference type="Gene3D" id="1.10.443.10">
    <property type="entry name" value="Intergrase catalytic core"/>
    <property type="match status" value="1"/>
</dbReference>
<dbReference type="InterPro" id="IPR027443">
    <property type="entry name" value="IPNS-like_sf"/>
</dbReference>
<sequence>MLFQDKADLFPNCDFIVGYDTYRRVLHPKYYAPPGSSERSSAEEQAAWVLEALRRLQSRQIRFVAGAALLAVGFNALLRTGELLGLTHRHLVIHDRGHGMSVIFPGSKTSQGNPQVVLVQDRQLVSFARSIREPRRKDLLWPAGPRQFRVQFAKMLTKLGFAPDDYSPYSLRRGGATWFFQSSLSMDATVARGRWSCSKTATQYIDEGTSQLAQVFFTPLQRSRIRLWRLEGMRLRQEGEEEAGVPHIDPWEADRGRLIDALRLCGAAFIPIKKDVFGEGPHFPAWQDLWREALEDFKSFCKRSVVRKRQLRFSKGEDLLRTRVGESKAHTPDVRYNFGVGHDAASEGREGWRDLAWICDDFRRMLSILTNMVKEELSLAAADFKEPCGTLAAKVLSDCESWAGSRLRHSLYPPNGSCTEHTDYGVLTLQQSTGPGLEYFADNSWQTLEPPNGFAVIFAGDMLEVMTNGQVRALVHRVSPGDFRQSHIVFLQPDRDTIVQPLQSHLRKDGTDFPPVTYGEWHSKKTSLAFRKFLPAKGGQNSKIIWLSHGFVHGLL</sequence>
<dbReference type="PROSITE" id="PS51898">
    <property type="entry name" value="TYR_RECOMBINASE"/>
    <property type="match status" value="1"/>
</dbReference>
<dbReference type="PANTHER" id="PTHR47990">
    <property type="entry name" value="2-OXOGLUTARATE (2OG) AND FE(II)-DEPENDENT OXYGENASE SUPERFAMILY PROTEIN-RELATED"/>
    <property type="match status" value="1"/>
</dbReference>
<reference evidence="3 4" key="1">
    <citation type="submission" date="2024-02" db="EMBL/GenBank/DDBJ databases">
        <authorList>
            <person name="Chen Y."/>
            <person name="Shah S."/>
            <person name="Dougan E. K."/>
            <person name="Thang M."/>
            <person name="Chan C."/>
        </authorList>
    </citation>
    <scope>NUCLEOTIDE SEQUENCE [LARGE SCALE GENOMIC DNA]</scope>
</reference>
<feature type="domain" description="Tyr recombinase" evidence="2">
    <location>
        <begin position="36"/>
        <end position="217"/>
    </location>
</feature>
<dbReference type="Proteomes" id="UP001642484">
    <property type="component" value="Unassembled WGS sequence"/>
</dbReference>
<accession>A0ABP0JVD0</accession>
<dbReference type="EMBL" id="CAXAMN010006591">
    <property type="protein sequence ID" value="CAK9018246.1"/>
    <property type="molecule type" value="Genomic_DNA"/>
</dbReference>
<dbReference type="InterPro" id="IPR044861">
    <property type="entry name" value="IPNS-like_FE2OG_OXY"/>
</dbReference>
<comment type="caution">
    <text evidence="3">The sequence shown here is derived from an EMBL/GenBank/DDBJ whole genome shotgun (WGS) entry which is preliminary data.</text>
</comment>
<dbReference type="SUPFAM" id="SSF56349">
    <property type="entry name" value="DNA breaking-rejoining enzymes"/>
    <property type="match status" value="1"/>
</dbReference>
<dbReference type="InterPro" id="IPR050231">
    <property type="entry name" value="Iron_ascorbate_oxido_reductase"/>
</dbReference>
<evidence type="ECO:0000256" key="1">
    <source>
        <dbReference type="ARBA" id="ARBA00023172"/>
    </source>
</evidence>
<evidence type="ECO:0000313" key="3">
    <source>
        <dbReference type="EMBL" id="CAK9018246.1"/>
    </source>
</evidence>
<dbReference type="Gene3D" id="2.60.120.330">
    <property type="entry name" value="B-lactam Antibiotic, Isopenicillin N Synthase, Chain"/>
    <property type="match status" value="1"/>
</dbReference>
<name>A0ABP0JVD0_9DINO</name>
<organism evidence="3 4">
    <name type="scientific">Durusdinium trenchii</name>
    <dbReference type="NCBI Taxonomy" id="1381693"/>
    <lineage>
        <taxon>Eukaryota</taxon>
        <taxon>Sar</taxon>
        <taxon>Alveolata</taxon>
        <taxon>Dinophyceae</taxon>
        <taxon>Suessiales</taxon>
        <taxon>Symbiodiniaceae</taxon>
        <taxon>Durusdinium</taxon>
    </lineage>
</organism>
<protein>
    <recommendedName>
        <fullName evidence="2">Tyr recombinase domain-containing protein</fullName>
    </recommendedName>
</protein>
<keyword evidence="1" id="KW-0233">DNA recombination</keyword>
<dbReference type="Pfam" id="PF03171">
    <property type="entry name" value="2OG-FeII_Oxy"/>
    <property type="match status" value="1"/>
</dbReference>
<proteinExistence type="predicted"/>
<dbReference type="InterPro" id="IPR013762">
    <property type="entry name" value="Integrase-like_cat_sf"/>
</dbReference>
<keyword evidence="4" id="KW-1185">Reference proteome</keyword>
<dbReference type="InterPro" id="IPR002104">
    <property type="entry name" value="Integrase_catalytic"/>
</dbReference>
<dbReference type="InterPro" id="IPR011010">
    <property type="entry name" value="DNA_brk_join_enz"/>
</dbReference>